<gene>
    <name evidence="3" type="ORF">FHX37_2759</name>
</gene>
<dbReference type="Pfam" id="PF00326">
    <property type="entry name" value="Peptidase_S9"/>
    <property type="match status" value="1"/>
</dbReference>
<dbReference type="OrthoDB" id="9812921at2"/>
<accession>A0A543NLS7</accession>
<dbReference type="Gene3D" id="3.40.50.1820">
    <property type="entry name" value="alpha/beta hydrolase"/>
    <property type="match status" value="1"/>
</dbReference>
<dbReference type="Proteomes" id="UP000317422">
    <property type="component" value="Unassembled WGS sequence"/>
</dbReference>
<dbReference type="Pfam" id="PF00930">
    <property type="entry name" value="DPPIV_N"/>
    <property type="match status" value="1"/>
</dbReference>
<dbReference type="PANTHER" id="PTHR11731">
    <property type="entry name" value="PROTEASE FAMILY S9B,C DIPEPTIDYL-PEPTIDASE IV-RELATED"/>
    <property type="match status" value="1"/>
</dbReference>
<proteinExistence type="predicted"/>
<feature type="domain" description="Peptidase S9 prolyl oligopeptidase catalytic" evidence="1">
    <location>
        <begin position="525"/>
        <end position="724"/>
    </location>
</feature>
<dbReference type="AlphaFoldDB" id="A0A543NLS7"/>
<protein>
    <submittedName>
        <fullName evidence="3">Dipeptidyl-peptidase-4</fullName>
    </submittedName>
</protein>
<dbReference type="GO" id="GO:0006508">
    <property type="term" value="P:proteolysis"/>
    <property type="evidence" value="ECO:0007669"/>
    <property type="project" value="InterPro"/>
</dbReference>
<dbReference type="InterPro" id="IPR001375">
    <property type="entry name" value="Peptidase_S9_cat"/>
</dbReference>
<dbReference type="Gene3D" id="2.140.10.30">
    <property type="entry name" value="Dipeptidylpeptidase IV, N-terminal domain"/>
    <property type="match status" value="1"/>
</dbReference>
<dbReference type="SUPFAM" id="SSF82171">
    <property type="entry name" value="DPP6 N-terminal domain-like"/>
    <property type="match status" value="1"/>
</dbReference>
<dbReference type="SUPFAM" id="SSF53474">
    <property type="entry name" value="alpha/beta-Hydrolases"/>
    <property type="match status" value="1"/>
</dbReference>
<dbReference type="RefSeq" id="WP_141924228.1">
    <property type="nucleotide sequence ID" value="NZ_VFQC01000001.1"/>
</dbReference>
<comment type="caution">
    <text evidence="3">The sequence shown here is derived from an EMBL/GenBank/DDBJ whole genome shotgun (WGS) entry which is preliminary data.</text>
</comment>
<feature type="domain" description="Dipeptidylpeptidase IV N-terminal" evidence="2">
    <location>
        <begin position="127"/>
        <end position="355"/>
    </location>
</feature>
<evidence type="ECO:0000259" key="1">
    <source>
        <dbReference type="Pfam" id="PF00326"/>
    </source>
</evidence>
<dbReference type="InterPro" id="IPR029058">
    <property type="entry name" value="AB_hydrolase_fold"/>
</dbReference>
<dbReference type="InterPro" id="IPR002469">
    <property type="entry name" value="Peptidase_S9B_N"/>
</dbReference>
<organism evidence="3 4">
    <name type="scientific">Haloactinospora alba</name>
    <dbReference type="NCBI Taxonomy" id="405555"/>
    <lineage>
        <taxon>Bacteria</taxon>
        <taxon>Bacillati</taxon>
        <taxon>Actinomycetota</taxon>
        <taxon>Actinomycetes</taxon>
        <taxon>Streptosporangiales</taxon>
        <taxon>Nocardiopsidaceae</taxon>
        <taxon>Haloactinospora</taxon>
    </lineage>
</organism>
<keyword evidence="4" id="KW-1185">Reference proteome</keyword>
<sequence>MSFPRQQARTRRFTLGAPRAFQISPNGQRVLFLRSRGGTDPVACLWSMDLETGTEQVLADPRAIGAADEDLPPEERARRERLRESGGGIVSYTVDEGFTRAAFALSGRLYYVDLVGDDPKPRGLPVWEPVVDPLLSPAGDRVAYVSGGAVCVVSVDSSGTRVEERNHVLSDPDEVGVPGVTWGLADFIAAEEMDRYRGMWWAPDGSALLVTRVDDSAVARWTVSDPANPEDPGHTIAYPAAGAANADVRLAVVPVAPRSGEAKRQWIEWDRDALPYLVRAGWTSGPDGTPTVILTAQSRDQRTLTLFTADPVTGLVFDTHTETDDAWVEIMPGVPDFTRDGSLVWIGRSSDGARRELYVGDRPVTPSDAYVRAVVDVDGPRVLCSLSPAGRPGEVTLWLVDLAEHLSAPVEFPGADAAGVHAGRLRGDTLVLQRRDMDTDGSRTVVIREASTLTRQSVTEVANLAQAPELPEPNVRTWFAGESGIPAALVLPSWHEEGSGPLPVLLDPYGGPHAQRVLQARPAYWGSQWFAEQGFAVLVADGRGTPGVSVAWEQAIHGDLATPVLEDQVTALHDAAGRFGCLDLDRVAIRGWSFGGYLAALAVLRRPDVFHAAVAGAPVTDWRLYDTHYTERYLGLPQEEAAAYRESSLLDDAAGLRRRLMLIHGLADDNVVFAHTQRLSAALVAAGRPHTVLPLSGITHMATEEATAENLLLLQLRFLRESLEDPSTGP</sequence>
<dbReference type="PANTHER" id="PTHR11731:SF193">
    <property type="entry name" value="DIPEPTIDYL PEPTIDASE 9"/>
    <property type="match status" value="1"/>
</dbReference>
<dbReference type="GO" id="GO:0008236">
    <property type="term" value="F:serine-type peptidase activity"/>
    <property type="evidence" value="ECO:0007669"/>
    <property type="project" value="InterPro"/>
</dbReference>
<evidence type="ECO:0000259" key="2">
    <source>
        <dbReference type="Pfam" id="PF00930"/>
    </source>
</evidence>
<evidence type="ECO:0000313" key="3">
    <source>
        <dbReference type="EMBL" id="TQN32776.1"/>
    </source>
</evidence>
<dbReference type="InterPro" id="IPR050278">
    <property type="entry name" value="Serine_Prot_S9B/DPPIV"/>
</dbReference>
<reference evidence="3 4" key="1">
    <citation type="submission" date="2019-06" db="EMBL/GenBank/DDBJ databases">
        <title>Sequencing the genomes of 1000 actinobacteria strains.</title>
        <authorList>
            <person name="Klenk H.-P."/>
        </authorList>
    </citation>
    <scope>NUCLEOTIDE SEQUENCE [LARGE SCALE GENOMIC DNA]</scope>
    <source>
        <strain evidence="3 4">DSM 45015</strain>
    </source>
</reference>
<name>A0A543NLS7_9ACTN</name>
<dbReference type="GO" id="GO:0008239">
    <property type="term" value="F:dipeptidyl-peptidase activity"/>
    <property type="evidence" value="ECO:0007669"/>
    <property type="project" value="TreeGrafter"/>
</dbReference>
<dbReference type="EMBL" id="VFQC01000001">
    <property type="protein sequence ID" value="TQN32776.1"/>
    <property type="molecule type" value="Genomic_DNA"/>
</dbReference>
<evidence type="ECO:0000313" key="4">
    <source>
        <dbReference type="Proteomes" id="UP000317422"/>
    </source>
</evidence>